<dbReference type="EMBL" id="CAJVQA010019426">
    <property type="protein sequence ID" value="CAG8759050.1"/>
    <property type="molecule type" value="Genomic_DNA"/>
</dbReference>
<evidence type="ECO:0000256" key="7">
    <source>
        <dbReference type="ARBA" id="ARBA00023270"/>
    </source>
</evidence>
<evidence type="ECO:0000256" key="6">
    <source>
        <dbReference type="ARBA" id="ARBA00023126"/>
    </source>
</evidence>
<evidence type="ECO:0000256" key="9">
    <source>
        <dbReference type="RuleBase" id="RU000501"/>
    </source>
</evidence>
<dbReference type="GO" id="GO:0004801">
    <property type="term" value="F:transaldolase activity"/>
    <property type="evidence" value="ECO:0007669"/>
    <property type="project" value="UniProtKB-EC"/>
</dbReference>
<dbReference type="PROSITE" id="PS01054">
    <property type="entry name" value="TRANSALDOLASE_1"/>
    <property type="match status" value="1"/>
</dbReference>
<reference evidence="10" key="1">
    <citation type="submission" date="2021-06" db="EMBL/GenBank/DDBJ databases">
        <authorList>
            <person name="Kallberg Y."/>
            <person name="Tangrot J."/>
            <person name="Rosling A."/>
        </authorList>
    </citation>
    <scope>NUCLEOTIDE SEQUENCE</scope>
    <source>
        <strain evidence="10">FL966</strain>
    </source>
</reference>
<dbReference type="Gene3D" id="3.20.20.70">
    <property type="entry name" value="Aldolase class I"/>
    <property type="match status" value="1"/>
</dbReference>
<proteinExistence type="inferred from homology"/>
<evidence type="ECO:0000256" key="8">
    <source>
        <dbReference type="ARBA" id="ARBA00048810"/>
    </source>
</evidence>
<keyword evidence="11" id="KW-1185">Reference proteome</keyword>
<dbReference type="InterPro" id="IPR001585">
    <property type="entry name" value="TAL/FSA"/>
</dbReference>
<evidence type="ECO:0000256" key="1">
    <source>
        <dbReference type="ARBA" id="ARBA00004857"/>
    </source>
</evidence>
<gene>
    <name evidence="10" type="ORF">CPELLU_LOCUS15184</name>
</gene>
<evidence type="ECO:0000256" key="3">
    <source>
        <dbReference type="ARBA" id="ARBA00013151"/>
    </source>
</evidence>
<evidence type="ECO:0000256" key="5">
    <source>
        <dbReference type="ARBA" id="ARBA00022679"/>
    </source>
</evidence>
<dbReference type="InterPro" id="IPR004730">
    <property type="entry name" value="Transaldolase_1"/>
</dbReference>
<dbReference type="InterPro" id="IPR013785">
    <property type="entry name" value="Aldolase_TIM"/>
</dbReference>
<dbReference type="EC" id="2.2.1.2" evidence="3 9"/>
<comment type="pathway">
    <text evidence="1 9">Carbohydrate degradation; pentose phosphate pathway; D-glyceraldehyde 3-phosphate and beta-D-fructose 6-phosphate from D-ribose 5-phosphate and D-xylulose 5-phosphate (non-oxidative stage): step 2/3.</text>
</comment>
<dbReference type="NCBIfam" id="TIGR00874">
    <property type="entry name" value="talAB"/>
    <property type="match status" value="1"/>
</dbReference>
<dbReference type="Pfam" id="PF00923">
    <property type="entry name" value="TAL_FSA"/>
    <property type="match status" value="1"/>
</dbReference>
<comment type="catalytic activity">
    <reaction evidence="8 9">
        <text>D-sedoheptulose 7-phosphate + D-glyceraldehyde 3-phosphate = D-erythrose 4-phosphate + beta-D-fructose 6-phosphate</text>
        <dbReference type="Rhea" id="RHEA:17053"/>
        <dbReference type="ChEBI" id="CHEBI:16897"/>
        <dbReference type="ChEBI" id="CHEBI:57483"/>
        <dbReference type="ChEBI" id="CHEBI:57634"/>
        <dbReference type="ChEBI" id="CHEBI:59776"/>
        <dbReference type="EC" id="2.2.1.2"/>
    </reaction>
</comment>
<dbReference type="PANTHER" id="PTHR10683">
    <property type="entry name" value="TRANSALDOLASE"/>
    <property type="match status" value="1"/>
</dbReference>
<name>A0A9N9J0T5_9GLOM</name>
<dbReference type="PROSITE" id="PS00958">
    <property type="entry name" value="TRANSALDOLASE_2"/>
    <property type="match status" value="1"/>
</dbReference>
<dbReference type="HAMAP" id="MF_00492">
    <property type="entry name" value="Transaldolase_1"/>
    <property type="match status" value="1"/>
</dbReference>
<dbReference type="FunFam" id="3.20.20.70:FF:000088">
    <property type="entry name" value="Transaldolase"/>
    <property type="match status" value="1"/>
</dbReference>
<dbReference type="OrthoDB" id="2015515at2759"/>
<dbReference type="GO" id="GO:0005737">
    <property type="term" value="C:cytoplasm"/>
    <property type="evidence" value="ECO:0007669"/>
    <property type="project" value="InterPro"/>
</dbReference>
<keyword evidence="5 9" id="KW-0808">Transferase</keyword>
<dbReference type="SUPFAM" id="SSF51569">
    <property type="entry name" value="Aldolase"/>
    <property type="match status" value="1"/>
</dbReference>
<keyword evidence="7" id="KW-0704">Schiff base</keyword>
<keyword evidence="6 9" id="KW-0570">Pentose shunt</keyword>
<evidence type="ECO:0000256" key="2">
    <source>
        <dbReference type="ARBA" id="ARBA00008012"/>
    </source>
</evidence>
<evidence type="ECO:0000313" key="11">
    <source>
        <dbReference type="Proteomes" id="UP000789759"/>
    </source>
</evidence>
<evidence type="ECO:0000313" key="10">
    <source>
        <dbReference type="EMBL" id="CAG8759050.1"/>
    </source>
</evidence>
<dbReference type="Proteomes" id="UP000789759">
    <property type="component" value="Unassembled WGS sequence"/>
</dbReference>
<dbReference type="NCBIfam" id="NF009001">
    <property type="entry name" value="PRK12346.1"/>
    <property type="match status" value="1"/>
</dbReference>
<comment type="caution">
    <text evidence="10">The sequence shown here is derived from an EMBL/GenBank/DDBJ whole genome shotgun (WGS) entry which is preliminary data.</text>
</comment>
<dbReference type="AlphaFoldDB" id="A0A9N9J0T5"/>
<dbReference type="PANTHER" id="PTHR10683:SF18">
    <property type="entry name" value="TRANSALDOLASE"/>
    <property type="match status" value="1"/>
</dbReference>
<comment type="function">
    <text evidence="9">Catalyzes the rate-limiting step of the non-oxidative phase in the pentose phosphate pathway. Catalyzes the reversible conversion of sedheptulose-7-phosphate and D-glyceraldehyde 3-phosphate into erythrose-4-phosphate and beta-D-fructose 6-phosphate.</text>
</comment>
<evidence type="ECO:0000256" key="4">
    <source>
        <dbReference type="ARBA" id="ARBA00018292"/>
    </source>
</evidence>
<dbReference type="CDD" id="cd00957">
    <property type="entry name" value="Transaldolase_TalAB"/>
    <property type="match status" value="1"/>
</dbReference>
<dbReference type="InterPro" id="IPR018225">
    <property type="entry name" value="Transaldolase_AS"/>
</dbReference>
<protein>
    <recommendedName>
        <fullName evidence="4 9">Transaldolase</fullName>
        <ecNumber evidence="3 9">2.2.1.2</ecNumber>
    </recommendedName>
</protein>
<comment type="similarity">
    <text evidence="2">Belongs to the transaldolase family. Type 1 subfamily.</text>
</comment>
<sequence>MASVLDQVKQWTIIVADSGDFKSITQYNPQDATTNPSLILQACKDPKYDYLINSAIEYAKEKGGSTEKIIELAADKLLINFGSEILKIIPGRISVEVDAKLSFDTEATIVKSRHLIALFEEVGVDKSRVMIKIASTWEGIQASKVLENEGIKCNMTLLFSFTQAVACAEAGVTLISPYAGRILDWYMKNTNKTYKSNEDPGVLSVTEIYNYYKKFGYKTIVMGASFRNTDEIEELAGCDFLTISPALLNKLQNSYKKIERKLSPDTAHHHLASRATYNENSFKWDFNENAMATEKLAEGIRLFAKDTRTLHLILRQRLTNESSIISEDIKPVVKNSKPFKMFKRLAKLVINQA</sequence>
<dbReference type="GO" id="GO:0005975">
    <property type="term" value="P:carbohydrate metabolic process"/>
    <property type="evidence" value="ECO:0007669"/>
    <property type="project" value="InterPro"/>
</dbReference>
<organism evidence="10 11">
    <name type="scientific">Cetraspora pellucida</name>
    <dbReference type="NCBI Taxonomy" id="1433469"/>
    <lineage>
        <taxon>Eukaryota</taxon>
        <taxon>Fungi</taxon>
        <taxon>Fungi incertae sedis</taxon>
        <taxon>Mucoromycota</taxon>
        <taxon>Glomeromycotina</taxon>
        <taxon>Glomeromycetes</taxon>
        <taxon>Diversisporales</taxon>
        <taxon>Gigasporaceae</taxon>
        <taxon>Cetraspora</taxon>
    </lineage>
</organism>
<accession>A0A9N9J0T5</accession>
<dbReference type="GO" id="GO:0009052">
    <property type="term" value="P:pentose-phosphate shunt, non-oxidative branch"/>
    <property type="evidence" value="ECO:0007669"/>
    <property type="project" value="TreeGrafter"/>
</dbReference>